<evidence type="ECO:0000313" key="2">
    <source>
        <dbReference type="EMBL" id="MCY1075864.1"/>
    </source>
</evidence>
<sequence length="131" mass="13535">MKTLRLPLMVVCTLSLAACGGSDSSPDVAPVETETAGKPGEVHAMATCYAYLLDSANFSGPTLNPWPVTGVVGQCINLPAASNNLTTSFRLAGCGVTFYDGTNCTGASFSAPTSANTPLAFDNLTTSLRFY</sequence>
<dbReference type="Proteomes" id="UP001207654">
    <property type="component" value="Unassembled WGS sequence"/>
</dbReference>
<accession>A0ABT4A4E9</accession>
<feature type="signal peptide" evidence="1">
    <location>
        <begin position="1"/>
        <end position="17"/>
    </location>
</feature>
<dbReference type="PROSITE" id="PS51257">
    <property type="entry name" value="PROKAR_LIPOPROTEIN"/>
    <property type="match status" value="1"/>
</dbReference>
<evidence type="ECO:0008006" key="4">
    <source>
        <dbReference type="Google" id="ProtNLM"/>
    </source>
</evidence>
<feature type="chain" id="PRO_5046664102" description="Lipoprotein" evidence="1">
    <location>
        <begin position="18"/>
        <end position="131"/>
    </location>
</feature>
<reference evidence="2 3" key="1">
    <citation type="submission" date="2022-11" db="EMBL/GenBank/DDBJ databases">
        <title>Minimal conservation of predation-associated metabolite biosynthetic gene clusters underscores biosynthetic potential of Myxococcota including descriptions for ten novel species: Archangium lansinium sp. nov., Myxococcus landrumus sp. nov., Nannocystis bai.</title>
        <authorList>
            <person name="Ahearne A."/>
            <person name="Stevens C."/>
            <person name="Phillips K."/>
        </authorList>
    </citation>
    <scope>NUCLEOTIDE SEQUENCE [LARGE SCALE GENOMIC DNA]</scope>
    <source>
        <strain evidence="2 3">MIWBW</strain>
    </source>
</reference>
<dbReference type="RefSeq" id="WP_267534777.1">
    <property type="nucleotide sequence ID" value="NZ_JAPNKA010000001.1"/>
</dbReference>
<keyword evidence="3" id="KW-1185">Reference proteome</keyword>
<organism evidence="2 3">
    <name type="scientific">Archangium lansingense</name>
    <dbReference type="NCBI Taxonomy" id="2995310"/>
    <lineage>
        <taxon>Bacteria</taxon>
        <taxon>Pseudomonadati</taxon>
        <taxon>Myxococcota</taxon>
        <taxon>Myxococcia</taxon>
        <taxon>Myxococcales</taxon>
        <taxon>Cystobacterineae</taxon>
        <taxon>Archangiaceae</taxon>
        <taxon>Archangium</taxon>
    </lineage>
</organism>
<protein>
    <recommendedName>
        <fullName evidence="4">Lipoprotein</fullName>
    </recommendedName>
</protein>
<evidence type="ECO:0000256" key="1">
    <source>
        <dbReference type="SAM" id="SignalP"/>
    </source>
</evidence>
<gene>
    <name evidence="2" type="ORF">OV287_15430</name>
</gene>
<keyword evidence="1" id="KW-0732">Signal</keyword>
<name>A0ABT4A4E9_9BACT</name>
<evidence type="ECO:0000313" key="3">
    <source>
        <dbReference type="Proteomes" id="UP001207654"/>
    </source>
</evidence>
<dbReference type="EMBL" id="JAPNKA010000001">
    <property type="protein sequence ID" value="MCY1075864.1"/>
    <property type="molecule type" value="Genomic_DNA"/>
</dbReference>
<comment type="caution">
    <text evidence="2">The sequence shown here is derived from an EMBL/GenBank/DDBJ whole genome shotgun (WGS) entry which is preliminary data.</text>
</comment>
<proteinExistence type="predicted"/>